<dbReference type="EMBL" id="JAPDRL010000007">
    <property type="protein sequence ID" value="KAJ9668375.1"/>
    <property type="molecule type" value="Genomic_DNA"/>
</dbReference>
<evidence type="ECO:0000313" key="4">
    <source>
        <dbReference type="Proteomes" id="UP001172684"/>
    </source>
</evidence>
<name>A0ABQ9P1C6_9PEZI</name>
<comment type="caution">
    <text evidence="3">The sequence shown here is derived from an EMBL/GenBank/DDBJ whole genome shotgun (WGS) entry which is preliminary data.</text>
</comment>
<dbReference type="InterPro" id="IPR000210">
    <property type="entry name" value="BTB/POZ_dom"/>
</dbReference>
<dbReference type="CDD" id="cd18186">
    <property type="entry name" value="BTB_POZ_ZBTB_KLHL-like"/>
    <property type="match status" value="1"/>
</dbReference>
<proteinExistence type="predicted"/>
<evidence type="ECO:0000259" key="2">
    <source>
        <dbReference type="PROSITE" id="PS50097"/>
    </source>
</evidence>
<keyword evidence="4" id="KW-1185">Reference proteome</keyword>
<dbReference type="PROSITE" id="PS50097">
    <property type="entry name" value="BTB"/>
    <property type="match status" value="1"/>
</dbReference>
<feature type="signal peptide" evidence="1">
    <location>
        <begin position="1"/>
        <end position="16"/>
    </location>
</feature>
<sequence>MKLINFVALFAAVALAAPAADPAPAGELDSSPEAHTLERRGCVILIMTDSEPSPTLGKRKREDDSCQSLGIAPPSAYTFDSLIRITVGSSPNTRDFHIYKGLLTHYSTYFKAALNGNFKESKEGVILLCTDDPEVFQIVCYWLFTGQLWDSRKVKKEGEVPLSWRLLCSIFVFGDARGIPALRNAAIDGLMDKISDEWKLFTGQVKFIYQNTPKKSLLRKLAVDMVVKTYPVDQLKESECNLEYMMELAIALESAGKRRLLSQEEWRKMNNCDYHDHDSVAPPKS</sequence>
<dbReference type="Pfam" id="PF00651">
    <property type="entry name" value="BTB"/>
    <property type="match status" value="1"/>
</dbReference>
<dbReference type="Proteomes" id="UP001172684">
    <property type="component" value="Unassembled WGS sequence"/>
</dbReference>
<protein>
    <recommendedName>
        <fullName evidence="2">BTB domain-containing protein</fullName>
    </recommendedName>
</protein>
<accession>A0ABQ9P1C6</accession>
<evidence type="ECO:0000256" key="1">
    <source>
        <dbReference type="SAM" id="SignalP"/>
    </source>
</evidence>
<keyword evidence="1" id="KW-0732">Signal</keyword>
<feature type="domain" description="BTB" evidence="2">
    <location>
        <begin position="79"/>
        <end position="152"/>
    </location>
</feature>
<feature type="chain" id="PRO_5046733047" description="BTB domain-containing protein" evidence="1">
    <location>
        <begin position="17"/>
        <end position="285"/>
    </location>
</feature>
<evidence type="ECO:0000313" key="3">
    <source>
        <dbReference type="EMBL" id="KAJ9668375.1"/>
    </source>
</evidence>
<gene>
    <name evidence="3" type="ORF">H2201_001423</name>
</gene>
<dbReference type="Gene3D" id="3.30.710.10">
    <property type="entry name" value="Potassium Channel Kv1.1, Chain A"/>
    <property type="match status" value="1"/>
</dbReference>
<dbReference type="PANTHER" id="PTHR47843">
    <property type="entry name" value="BTB DOMAIN-CONTAINING PROTEIN-RELATED"/>
    <property type="match status" value="1"/>
</dbReference>
<dbReference type="PANTHER" id="PTHR47843:SF2">
    <property type="entry name" value="BTB DOMAIN-CONTAINING PROTEIN"/>
    <property type="match status" value="1"/>
</dbReference>
<reference evidence="3" key="1">
    <citation type="submission" date="2022-10" db="EMBL/GenBank/DDBJ databases">
        <title>Culturing micro-colonial fungi from biological soil crusts in the Mojave desert and describing Neophaeococcomyces mojavensis, and introducing the new genera and species Taxawa tesnikishii.</title>
        <authorList>
            <person name="Kurbessoian T."/>
            <person name="Stajich J.E."/>
        </authorList>
    </citation>
    <scope>NUCLEOTIDE SEQUENCE</scope>
    <source>
        <strain evidence="3">TK_1</strain>
    </source>
</reference>
<dbReference type="SUPFAM" id="SSF54695">
    <property type="entry name" value="POZ domain"/>
    <property type="match status" value="1"/>
</dbReference>
<dbReference type="InterPro" id="IPR011333">
    <property type="entry name" value="SKP1/BTB/POZ_sf"/>
</dbReference>
<organism evidence="3 4">
    <name type="scientific">Coniosporium apollinis</name>
    <dbReference type="NCBI Taxonomy" id="61459"/>
    <lineage>
        <taxon>Eukaryota</taxon>
        <taxon>Fungi</taxon>
        <taxon>Dikarya</taxon>
        <taxon>Ascomycota</taxon>
        <taxon>Pezizomycotina</taxon>
        <taxon>Dothideomycetes</taxon>
        <taxon>Dothideomycetes incertae sedis</taxon>
        <taxon>Coniosporium</taxon>
    </lineage>
</organism>